<dbReference type="PANTHER" id="PTHR34219:SF8">
    <property type="entry name" value="PEPSY DOMAIN-CONTAINING PROTEIN"/>
    <property type="match status" value="1"/>
</dbReference>
<dbReference type="AlphaFoldDB" id="A0A358E354"/>
<proteinExistence type="predicted"/>
<keyword evidence="1" id="KW-0472">Membrane</keyword>
<dbReference type="RefSeq" id="WP_272965535.1">
    <property type="nucleotide sequence ID" value="NZ_CALBIY010000069.1"/>
</dbReference>
<dbReference type="Proteomes" id="UP000264779">
    <property type="component" value="Unassembled WGS sequence"/>
</dbReference>
<gene>
    <name evidence="2" type="ORF">DEB45_17035</name>
</gene>
<dbReference type="InterPro" id="IPR005625">
    <property type="entry name" value="PepSY-ass_TM"/>
</dbReference>
<feature type="transmembrane region" description="Helical" evidence="1">
    <location>
        <begin position="135"/>
        <end position="157"/>
    </location>
</feature>
<reference evidence="2 3" key="1">
    <citation type="journal article" date="2018" name="Nat. Biotechnol.">
        <title>A standardized bacterial taxonomy based on genome phylogeny substantially revises the tree of life.</title>
        <authorList>
            <person name="Parks D.H."/>
            <person name="Chuvochina M."/>
            <person name="Waite D.W."/>
            <person name="Rinke C."/>
            <person name="Skarshewski A."/>
            <person name="Chaumeil P.A."/>
            <person name="Hugenholtz P."/>
        </authorList>
    </citation>
    <scope>NUCLEOTIDE SEQUENCE [LARGE SCALE GENOMIC DNA]</scope>
    <source>
        <strain evidence="2">UBA11621</strain>
    </source>
</reference>
<organism evidence="2 3">
    <name type="scientific">Alteromonas australica</name>
    <dbReference type="NCBI Taxonomy" id="589873"/>
    <lineage>
        <taxon>Bacteria</taxon>
        <taxon>Pseudomonadati</taxon>
        <taxon>Pseudomonadota</taxon>
        <taxon>Gammaproteobacteria</taxon>
        <taxon>Alteromonadales</taxon>
        <taxon>Alteromonadaceae</taxon>
        <taxon>Alteromonas/Salinimonas group</taxon>
        <taxon>Alteromonas</taxon>
    </lineage>
</organism>
<evidence type="ECO:0000313" key="3">
    <source>
        <dbReference type="Proteomes" id="UP000264779"/>
    </source>
</evidence>
<feature type="transmembrane region" description="Helical" evidence="1">
    <location>
        <begin position="184"/>
        <end position="205"/>
    </location>
</feature>
<keyword evidence="1" id="KW-0812">Transmembrane</keyword>
<dbReference type="EMBL" id="DONK01000266">
    <property type="protein sequence ID" value="HBU52959.1"/>
    <property type="molecule type" value="Genomic_DNA"/>
</dbReference>
<dbReference type="Pfam" id="PF03929">
    <property type="entry name" value="PepSY_TM"/>
    <property type="match status" value="1"/>
</dbReference>
<keyword evidence="1" id="KW-1133">Transmembrane helix</keyword>
<evidence type="ECO:0000313" key="2">
    <source>
        <dbReference type="EMBL" id="HBU52959.1"/>
    </source>
</evidence>
<feature type="transmembrane region" description="Helical" evidence="1">
    <location>
        <begin position="375"/>
        <end position="395"/>
    </location>
</feature>
<evidence type="ECO:0000256" key="1">
    <source>
        <dbReference type="SAM" id="Phobius"/>
    </source>
</evidence>
<feature type="transmembrane region" description="Helical" evidence="1">
    <location>
        <begin position="328"/>
        <end position="348"/>
    </location>
</feature>
<dbReference type="PANTHER" id="PTHR34219">
    <property type="entry name" value="IRON-REGULATED INNER MEMBRANE PROTEIN-RELATED"/>
    <property type="match status" value="1"/>
</dbReference>
<sequence>MSKQHWYKWHSWAGFPLAVLCCFVMLSGTLAVMSHELDWLTNPAIRTQPHQAEPFNWSEYYREVQSVSHSDKIYQLSAPLHEGFAAEAILYDAKNQRYRVYVDPNGYQYTGNGAWFNWQTTLRRIHRHLMMPLNLGLTIVSALAFPLLFSLVSGLILHPQWWRGLWRAPRRANKRVFWGDIHRLTGLWTSGLLLIISVTGVWYFVEKYGLGANYPINGKPKSELAMKTHVSVQPQVLDTALDTVARLRPAFQIKSIYLPIKAGQPIRVDGQENQILVRDRANNLIFDPLSGALLSQRHAEDLSAHVRISEAADPLHFGTWGGYWSKTLYFMFGLLMSSLSITGTIIYAHRTFKWRKGQTPPLRNVLYRGAMNTKAGALISLTLITICLVLTTFSLSSR</sequence>
<protein>
    <submittedName>
        <fullName evidence="2">Peptidase</fullName>
    </submittedName>
</protein>
<accession>A0A358E354</accession>
<feature type="transmembrane region" description="Helical" evidence="1">
    <location>
        <begin position="12"/>
        <end position="33"/>
    </location>
</feature>
<name>A0A358E354_9ALTE</name>
<comment type="caution">
    <text evidence="2">The sequence shown here is derived from an EMBL/GenBank/DDBJ whole genome shotgun (WGS) entry which is preliminary data.</text>
</comment>